<name>A0A6D2JRA7_9BRAS</name>
<evidence type="ECO:0000313" key="2">
    <source>
        <dbReference type="EMBL" id="CAA7043539.1"/>
    </source>
</evidence>
<keyword evidence="1" id="KW-0732">Signal</keyword>
<keyword evidence="3" id="KW-1185">Reference proteome</keyword>
<proteinExistence type="predicted"/>
<feature type="signal peptide" evidence="1">
    <location>
        <begin position="1"/>
        <end position="15"/>
    </location>
</feature>
<dbReference type="EMBL" id="CACVBM020001282">
    <property type="protein sequence ID" value="CAA7043539.1"/>
    <property type="molecule type" value="Genomic_DNA"/>
</dbReference>
<organism evidence="2 3">
    <name type="scientific">Microthlaspi erraticum</name>
    <dbReference type="NCBI Taxonomy" id="1685480"/>
    <lineage>
        <taxon>Eukaryota</taxon>
        <taxon>Viridiplantae</taxon>
        <taxon>Streptophyta</taxon>
        <taxon>Embryophyta</taxon>
        <taxon>Tracheophyta</taxon>
        <taxon>Spermatophyta</taxon>
        <taxon>Magnoliopsida</taxon>
        <taxon>eudicotyledons</taxon>
        <taxon>Gunneridae</taxon>
        <taxon>Pentapetalae</taxon>
        <taxon>rosids</taxon>
        <taxon>malvids</taxon>
        <taxon>Brassicales</taxon>
        <taxon>Brassicaceae</taxon>
        <taxon>Coluteocarpeae</taxon>
        <taxon>Microthlaspi</taxon>
    </lineage>
</organism>
<dbReference type="AlphaFoldDB" id="A0A6D2JRA7"/>
<reference evidence="2" key="1">
    <citation type="submission" date="2020-01" db="EMBL/GenBank/DDBJ databases">
        <authorList>
            <person name="Mishra B."/>
        </authorList>
    </citation>
    <scope>NUCLEOTIDE SEQUENCE [LARGE SCALE GENOMIC DNA]</scope>
</reference>
<comment type="caution">
    <text evidence="2">The sequence shown here is derived from an EMBL/GenBank/DDBJ whole genome shotgun (WGS) entry which is preliminary data.</text>
</comment>
<sequence>MGSFFLLLWLNLLHGSSWLLSCSLSQPTDSPLLLPLHSQSHHFLLHLESHSLLLNKVHSNLKLPLLTLTTNGSFLFLVLLSSLNLSLSDSPQSTHTPLHQTLPSLIILQIGLHLSLLSLALLDSPSTILLCEARFPHCLSSCYTVSSLKYLKCIKDYKELEL</sequence>
<protein>
    <submittedName>
        <fullName evidence="2">Uncharacterized protein</fullName>
    </submittedName>
</protein>
<evidence type="ECO:0000313" key="3">
    <source>
        <dbReference type="Proteomes" id="UP000467841"/>
    </source>
</evidence>
<feature type="chain" id="PRO_5025487749" evidence="1">
    <location>
        <begin position="16"/>
        <end position="162"/>
    </location>
</feature>
<dbReference type="Proteomes" id="UP000467841">
    <property type="component" value="Unassembled WGS sequence"/>
</dbReference>
<gene>
    <name evidence="2" type="ORF">MERR_LOCUS30774</name>
</gene>
<accession>A0A6D2JRA7</accession>
<evidence type="ECO:0000256" key="1">
    <source>
        <dbReference type="SAM" id="SignalP"/>
    </source>
</evidence>